<dbReference type="Pfam" id="PF23750">
    <property type="entry name" value="RsgI_M"/>
    <property type="match status" value="1"/>
</dbReference>
<organism evidence="4">
    <name type="scientific">bioreactor metagenome</name>
    <dbReference type="NCBI Taxonomy" id="1076179"/>
    <lineage>
        <taxon>unclassified sequences</taxon>
        <taxon>metagenomes</taxon>
        <taxon>ecological metagenomes</taxon>
    </lineage>
</organism>
<comment type="caution">
    <text evidence="4">The sequence shown here is derived from an EMBL/GenBank/DDBJ whole genome shotgun (WGS) entry which is preliminary data.</text>
</comment>
<feature type="region of interest" description="Disordered" evidence="1">
    <location>
        <begin position="221"/>
        <end position="302"/>
    </location>
</feature>
<reference evidence="4" key="1">
    <citation type="submission" date="2019-08" db="EMBL/GenBank/DDBJ databases">
        <authorList>
            <person name="Kucharzyk K."/>
            <person name="Murdoch R.W."/>
            <person name="Higgins S."/>
            <person name="Loffler F."/>
        </authorList>
    </citation>
    <scope>NUCLEOTIDE SEQUENCE</scope>
</reference>
<evidence type="ECO:0000256" key="2">
    <source>
        <dbReference type="SAM" id="Phobius"/>
    </source>
</evidence>
<name>A0A644Y8Z8_9ZZZZ</name>
<feature type="compositionally biased region" description="Polar residues" evidence="1">
    <location>
        <begin position="223"/>
        <end position="246"/>
    </location>
</feature>
<keyword evidence="2" id="KW-0812">Transmembrane</keyword>
<evidence type="ECO:0000313" key="4">
    <source>
        <dbReference type="EMBL" id="MPM25102.1"/>
    </source>
</evidence>
<accession>A0A644Y8Z8</accession>
<proteinExistence type="predicted"/>
<keyword evidence="2" id="KW-1133">Transmembrane helix</keyword>
<feature type="domain" description="Anti-sigma factor RsgI-like middle" evidence="3">
    <location>
        <begin position="62"/>
        <end position="192"/>
    </location>
</feature>
<feature type="compositionally biased region" description="Gly residues" evidence="1">
    <location>
        <begin position="285"/>
        <end position="295"/>
    </location>
</feature>
<gene>
    <name evidence="4" type="primary">rsgI7_2</name>
    <name evidence="4" type="ORF">SDC9_71592</name>
</gene>
<keyword evidence="2" id="KW-0472">Membrane</keyword>
<sequence>MTEDGRFVRVKNKNYFVGQSVQLNERKEETKQRVRYSALASMAAGFALLLFGGFAGYNAPVGVVSLDVNPSIEYTINCFDRVLSIDGVNEDGSRIVSEMNSETLINQPVDKAVEATIFQLRESGYLVEQTENDVVLSASALTLTHANALANRLEQLVMQQEDLQVTSVSVSKSEVQQAHALGTSAGKLYIIEQLGKAIGSDGAFDPKDWLNTPVREIIRETATRSGAPQPNGEQNGQTPAGSQSDATPPQSGTGTPVPGGSTTSPQPTGGEPGSPVGPGPTDSSGGTGGAGGEPPAGGSPPG</sequence>
<dbReference type="AlphaFoldDB" id="A0A644Y8Z8"/>
<feature type="compositionally biased region" description="Low complexity" evidence="1">
    <location>
        <begin position="247"/>
        <end position="269"/>
    </location>
</feature>
<feature type="transmembrane region" description="Helical" evidence="2">
    <location>
        <begin position="36"/>
        <end position="57"/>
    </location>
</feature>
<dbReference type="InterPro" id="IPR055431">
    <property type="entry name" value="RsgI_M"/>
</dbReference>
<evidence type="ECO:0000256" key="1">
    <source>
        <dbReference type="SAM" id="MobiDB-lite"/>
    </source>
</evidence>
<evidence type="ECO:0000259" key="3">
    <source>
        <dbReference type="Pfam" id="PF23750"/>
    </source>
</evidence>
<protein>
    <submittedName>
        <fullName evidence="4">Anti-sigma-I factor RsgI7</fullName>
    </submittedName>
</protein>
<dbReference type="EMBL" id="VSSQ01004414">
    <property type="protein sequence ID" value="MPM25102.1"/>
    <property type="molecule type" value="Genomic_DNA"/>
</dbReference>